<protein>
    <submittedName>
        <fullName evidence="1">Uncharacterized protein</fullName>
    </submittedName>
</protein>
<dbReference type="EMBL" id="SBLB01000001">
    <property type="protein sequence ID" value="RYC70711.1"/>
    <property type="molecule type" value="Genomic_DNA"/>
</dbReference>
<organism evidence="1 2">
    <name type="scientific">Spirosoma sordidisoli</name>
    <dbReference type="NCBI Taxonomy" id="2502893"/>
    <lineage>
        <taxon>Bacteria</taxon>
        <taxon>Pseudomonadati</taxon>
        <taxon>Bacteroidota</taxon>
        <taxon>Cytophagia</taxon>
        <taxon>Cytophagales</taxon>
        <taxon>Cytophagaceae</taxon>
        <taxon>Spirosoma</taxon>
    </lineage>
</organism>
<name>A0A4Q2US71_9BACT</name>
<proteinExistence type="predicted"/>
<evidence type="ECO:0000313" key="2">
    <source>
        <dbReference type="Proteomes" id="UP000290407"/>
    </source>
</evidence>
<dbReference type="AlphaFoldDB" id="A0A4Q2US71"/>
<sequence>MRIRYVSKQQGQTLKLSTFPSFAKNDKSSRAMAGPASLLVSCGGTIYNVSSNPDIYNQAK</sequence>
<keyword evidence="2" id="KW-1185">Reference proteome</keyword>
<gene>
    <name evidence="1" type="ORF">EQG79_00735</name>
</gene>
<dbReference type="Proteomes" id="UP000290407">
    <property type="component" value="Unassembled WGS sequence"/>
</dbReference>
<evidence type="ECO:0000313" key="1">
    <source>
        <dbReference type="EMBL" id="RYC70711.1"/>
    </source>
</evidence>
<accession>A0A4Q2US71</accession>
<comment type="caution">
    <text evidence="1">The sequence shown here is derived from an EMBL/GenBank/DDBJ whole genome shotgun (WGS) entry which is preliminary data.</text>
</comment>
<dbReference type="RefSeq" id="WP_129598956.1">
    <property type="nucleotide sequence ID" value="NZ_SBLB01000001.1"/>
</dbReference>
<reference evidence="1 2" key="1">
    <citation type="submission" date="2019-01" db="EMBL/GenBank/DDBJ databases">
        <title>Spirosoma flava sp. nov., a propanil-degrading bacterium isolated from herbicide-contaminated soil.</title>
        <authorList>
            <person name="Zhang L."/>
            <person name="Jiang J.-D."/>
        </authorList>
    </citation>
    <scope>NUCLEOTIDE SEQUENCE [LARGE SCALE GENOMIC DNA]</scope>
    <source>
        <strain evidence="1 2">TY50</strain>
    </source>
</reference>